<organism evidence="10 11">
    <name type="scientific">Amphibalanus amphitrite</name>
    <name type="common">Striped barnacle</name>
    <name type="synonym">Balanus amphitrite</name>
    <dbReference type="NCBI Taxonomy" id="1232801"/>
    <lineage>
        <taxon>Eukaryota</taxon>
        <taxon>Metazoa</taxon>
        <taxon>Ecdysozoa</taxon>
        <taxon>Arthropoda</taxon>
        <taxon>Crustacea</taxon>
        <taxon>Multicrustacea</taxon>
        <taxon>Cirripedia</taxon>
        <taxon>Thoracica</taxon>
        <taxon>Thoracicalcarea</taxon>
        <taxon>Balanomorpha</taxon>
        <taxon>Balanoidea</taxon>
        <taxon>Balanidae</taxon>
        <taxon>Amphibalaninae</taxon>
        <taxon>Amphibalanus</taxon>
    </lineage>
</organism>
<dbReference type="CDD" id="cd00637">
    <property type="entry name" value="7tm_classA_rhodopsin-like"/>
    <property type="match status" value="1"/>
</dbReference>
<dbReference type="PANTHER" id="PTHR45964:SF5">
    <property type="entry name" value="WSCD FAMILY MEMBER CG9164"/>
    <property type="match status" value="1"/>
</dbReference>
<feature type="domain" description="G-protein coupled receptors family 1 profile" evidence="9">
    <location>
        <begin position="409"/>
        <end position="519"/>
    </location>
</feature>
<dbReference type="OrthoDB" id="5984709at2759"/>
<feature type="compositionally biased region" description="Low complexity" evidence="7">
    <location>
        <begin position="704"/>
        <end position="717"/>
    </location>
</feature>
<protein>
    <submittedName>
        <fullName evidence="10">WSC domain-containing protein 2</fullName>
    </submittedName>
</protein>
<feature type="transmembrane region" description="Helical" evidence="8">
    <location>
        <begin position="508"/>
        <end position="528"/>
    </location>
</feature>
<dbReference type="PRINTS" id="PR00237">
    <property type="entry name" value="GPCRRHODOPSN"/>
</dbReference>
<feature type="region of interest" description="Disordered" evidence="7">
    <location>
        <begin position="698"/>
        <end position="729"/>
    </location>
</feature>
<evidence type="ECO:0000313" key="11">
    <source>
        <dbReference type="Proteomes" id="UP000440578"/>
    </source>
</evidence>
<keyword evidence="11" id="KW-1185">Reference proteome</keyword>
<dbReference type="GO" id="GO:0004930">
    <property type="term" value="F:G protein-coupled receptor activity"/>
    <property type="evidence" value="ECO:0007669"/>
    <property type="project" value="InterPro"/>
</dbReference>
<comment type="similarity">
    <text evidence="3">Belongs to the G-protein coupled receptor 1 family.</text>
</comment>
<evidence type="ECO:0000313" key="10">
    <source>
        <dbReference type="EMBL" id="KAF0301347.1"/>
    </source>
</evidence>
<evidence type="ECO:0000259" key="9">
    <source>
        <dbReference type="PROSITE" id="PS50262"/>
    </source>
</evidence>
<evidence type="ECO:0000256" key="5">
    <source>
        <dbReference type="ARBA" id="ARBA00022989"/>
    </source>
</evidence>
<evidence type="ECO:0000256" key="8">
    <source>
        <dbReference type="SAM" id="Phobius"/>
    </source>
</evidence>
<dbReference type="InterPro" id="IPR051589">
    <property type="entry name" value="Sialate-O-sulfotransferase"/>
</dbReference>
<evidence type="ECO:0000256" key="6">
    <source>
        <dbReference type="ARBA" id="ARBA00023136"/>
    </source>
</evidence>
<dbReference type="Gene3D" id="3.40.50.300">
    <property type="entry name" value="P-loop containing nucleotide triphosphate hydrolases"/>
    <property type="match status" value="1"/>
</dbReference>
<sequence>MAGREGLARLPRQNVYQWSKLALAAVAVCGLLAVIRSHAALAGSEDAALIEAEDTGLIGGRPIADLLVASRPAHAWFTSAQCRPLLTRFTCDFCLPHVYLASFPRSGNTWFRYLLEASTGLFTLSDSVRRAVLLVRDPFKAFISLKKYGATQSVHTEEDMTYLYRGDEWLEFVKGYSRIWFNMNAQWLKSTNETHVIAYERLTKDPMGELTSVLRFLKVEPDPRRLECLRNELEGAVHNHRHGVVPDNETYPLPLRAKLWSYIHQLNLMLKERGHAGLPLEKYSGPCVRRSPSAGRHQSVRAEGVDQGGPLDGRTALTGGYRDTMTPVGSPWPAVNGSGPLCSYCPLLGPPSAGKGQYGFGAGGYGYPGYQGVPGYGRYGVHPGSGRESLQKLGQLVGLSAVATVGTLGHVYTVSACVVGDRLRKKGNFFLVNLSLAMLLVTLLVLPSLSIHMLASADVSVKARRLHEHLVELCGCVSLFALCTVAVESYVRVCHRRLHGRLVGRRCVAAGLLLVWALGAATFGVVLLARAGPHAQTHSLLLAIIIGTATAIAGFLYLLTWRRARHLRRCTCHGRRTRPMPWHVELARANWAVWLSFCAGWLPAAAQRTLGPLLAPLGRPEWVEWLPLAHATLFPALYAVFSEDFRESYSNLARYCCCRMSVHFGRRPRTDLPRPLLSETRKSPMRVHLIPGYDMRTTLSVGDAPSRTSPRASPARSVGSAASSRPAIL</sequence>
<feature type="transmembrane region" description="Helical" evidence="8">
    <location>
        <begin position="396"/>
        <end position="418"/>
    </location>
</feature>
<dbReference type="SUPFAM" id="SSF81321">
    <property type="entry name" value="Family A G protein-coupled receptor-like"/>
    <property type="match status" value="1"/>
</dbReference>
<feature type="transmembrane region" description="Helical" evidence="8">
    <location>
        <begin position="430"/>
        <end position="449"/>
    </location>
</feature>
<keyword evidence="6 8" id="KW-0472">Membrane</keyword>
<reference evidence="10 11" key="1">
    <citation type="submission" date="2019-07" db="EMBL/GenBank/DDBJ databases">
        <title>Draft genome assembly of a fouling barnacle, Amphibalanus amphitrite (Darwin, 1854): The first reference genome for Thecostraca.</title>
        <authorList>
            <person name="Kim W."/>
        </authorList>
    </citation>
    <scope>NUCLEOTIDE SEQUENCE [LARGE SCALE GENOMIC DNA]</scope>
    <source>
        <strain evidence="10">SNU_AA5</strain>
        <tissue evidence="10">Soma without cirri and trophi</tissue>
    </source>
</reference>
<keyword evidence="4 8" id="KW-0812">Transmembrane</keyword>
<evidence type="ECO:0000256" key="2">
    <source>
        <dbReference type="ARBA" id="ARBA00010236"/>
    </source>
</evidence>
<comment type="subcellular location">
    <subcellularLocation>
        <location evidence="1">Membrane</location>
    </subcellularLocation>
</comment>
<dbReference type="InterPro" id="IPR017452">
    <property type="entry name" value="GPCR_Rhodpsn_7TM"/>
</dbReference>
<dbReference type="PROSITE" id="PS50262">
    <property type="entry name" value="G_PROTEIN_RECEP_F1_2"/>
    <property type="match status" value="1"/>
</dbReference>
<dbReference type="InterPro" id="IPR000276">
    <property type="entry name" value="GPCR_Rhodpsn"/>
</dbReference>
<dbReference type="InterPro" id="IPR027417">
    <property type="entry name" value="P-loop_NTPase"/>
</dbReference>
<accession>A0A6A4VZZ0</accession>
<feature type="region of interest" description="Disordered" evidence="7">
    <location>
        <begin position="289"/>
        <end position="312"/>
    </location>
</feature>
<feature type="transmembrane region" description="Helical" evidence="8">
    <location>
        <begin position="469"/>
        <end position="487"/>
    </location>
</feature>
<comment type="caution">
    <text evidence="10">The sequence shown here is derived from an EMBL/GenBank/DDBJ whole genome shotgun (WGS) entry which is preliminary data.</text>
</comment>
<dbReference type="EMBL" id="VIIS01001173">
    <property type="protein sequence ID" value="KAF0301347.1"/>
    <property type="molecule type" value="Genomic_DNA"/>
</dbReference>
<dbReference type="Pfam" id="PF00001">
    <property type="entry name" value="7tm_1"/>
    <property type="match status" value="1"/>
</dbReference>
<evidence type="ECO:0000256" key="1">
    <source>
        <dbReference type="ARBA" id="ARBA00004370"/>
    </source>
</evidence>
<dbReference type="AlphaFoldDB" id="A0A6A4VZZ0"/>
<dbReference type="GO" id="GO:0016020">
    <property type="term" value="C:membrane"/>
    <property type="evidence" value="ECO:0007669"/>
    <property type="project" value="UniProtKB-SubCell"/>
</dbReference>
<comment type="similarity">
    <text evidence="2">Belongs to the WSCD family.</text>
</comment>
<gene>
    <name evidence="10" type="primary">wscd2_1</name>
    <name evidence="10" type="ORF">FJT64_026351</name>
</gene>
<dbReference type="SUPFAM" id="SSF52540">
    <property type="entry name" value="P-loop containing nucleoside triphosphate hydrolases"/>
    <property type="match status" value="1"/>
</dbReference>
<dbReference type="Gene3D" id="1.20.1070.10">
    <property type="entry name" value="Rhodopsin 7-helix transmembrane proteins"/>
    <property type="match status" value="1"/>
</dbReference>
<name>A0A6A4VZZ0_AMPAM</name>
<evidence type="ECO:0000256" key="7">
    <source>
        <dbReference type="SAM" id="MobiDB-lite"/>
    </source>
</evidence>
<dbReference type="PANTHER" id="PTHR45964">
    <property type="entry name" value="WSCD FAMILY MEMBER CG9164"/>
    <property type="match status" value="1"/>
</dbReference>
<proteinExistence type="inferred from homology"/>
<feature type="transmembrane region" description="Helical" evidence="8">
    <location>
        <begin position="540"/>
        <end position="561"/>
    </location>
</feature>
<dbReference type="Proteomes" id="UP000440578">
    <property type="component" value="Unassembled WGS sequence"/>
</dbReference>
<keyword evidence="5 8" id="KW-1133">Transmembrane helix</keyword>
<evidence type="ECO:0000256" key="3">
    <source>
        <dbReference type="ARBA" id="ARBA00010663"/>
    </source>
</evidence>
<evidence type="ECO:0000256" key="4">
    <source>
        <dbReference type="ARBA" id="ARBA00022692"/>
    </source>
</evidence>